<dbReference type="RefSeq" id="WP_151188385.1">
    <property type="nucleotide sequence ID" value="NZ_CP043626.1"/>
</dbReference>
<feature type="chain" id="PRO_5040997396" description="Lipoprotein" evidence="1">
    <location>
        <begin position="20"/>
        <end position="153"/>
    </location>
</feature>
<dbReference type="PROSITE" id="PS51257">
    <property type="entry name" value="PROKAR_LIPOPROTEIN"/>
    <property type="match status" value="1"/>
</dbReference>
<keyword evidence="1" id="KW-0732">Signal</keyword>
<dbReference type="KEGG" id="pden:F1C79_19880"/>
<protein>
    <recommendedName>
        <fullName evidence="4">Lipoprotein</fullName>
    </recommendedName>
</protein>
<feature type="signal peptide" evidence="1">
    <location>
        <begin position="1"/>
        <end position="19"/>
    </location>
</feature>
<sequence length="153" mass="16390">MFGKRVGFLISLFVLTILAGCGQDVDRKAAVLISSKCAVDVIAGEKRDVVWMKPGVISFSGWAADSNSSTVPAALDILITDLNSNVRTSYKVSGRLDRPDVVKYFNQPTLLKSGFKANIDLSGLAKGTYGVSLQMPVKHGAIICSTKKAVRII</sequence>
<evidence type="ECO:0000313" key="3">
    <source>
        <dbReference type="Proteomes" id="UP000326659"/>
    </source>
</evidence>
<evidence type="ECO:0008006" key="4">
    <source>
        <dbReference type="Google" id="ProtNLM"/>
    </source>
</evidence>
<accession>A0A9X7R5R4</accession>
<evidence type="ECO:0000256" key="1">
    <source>
        <dbReference type="SAM" id="SignalP"/>
    </source>
</evidence>
<keyword evidence="3" id="KW-1185">Reference proteome</keyword>
<dbReference type="OrthoDB" id="6986701at2"/>
<dbReference type="AlphaFoldDB" id="A0A9X7R5R4"/>
<dbReference type="Proteomes" id="UP000326659">
    <property type="component" value="Chromosome"/>
</dbReference>
<organism evidence="2 3">
    <name type="scientific">Pseudomonas denitrificans</name>
    <dbReference type="NCBI Taxonomy" id="43306"/>
    <lineage>
        <taxon>Bacteria</taxon>
        <taxon>Pseudomonadati</taxon>
        <taxon>Pseudomonadota</taxon>
        <taxon>Gammaproteobacteria</taxon>
        <taxon>Pseudomonadales</taxon>
        <taxon>Pseudomonadaceae</taxon>
        <taxon>Halopseudomonas</taxon>
    </lineage>
</organism>
<proteinExistence type="predicted"/>
<gene>
    <name evidence="2" type="ORF">F1C79_19880</name>
</gene>
<reference evidence="2 3" key="1">
    <citation type="submission" date="2019-09" db="EMBL/GenBank/DDBJ databases">
        <title>Prosopis cineraria nodule microbiome.</title>
        <authorList>
            <person name="Chaluvadi S.R."/>
            <person name="Ali R."/>
            <person name="Wang X."/>
        </authorList>
    </citation>
    <scope>NUCLEOTIDE SEQUENCE [LARGE SCALE GENOMIC DNA]</scope>
    <source>
        <strain evidence="2 3">BG1</strain>
    </source>
</reference>
<dbReference type="EMBL" id="CP043626">
    <property type="protein sequence ID" value="QEY73674.1"/>
    <property type="molecule type" value="Genomic_DNA"/>
</dbReference>
<name>A0A9X7R5R4_PSEDE</name>
<evidence type="ECO:0000313" key="2">
    <source>
        <dbReference type="EMBL" id="QEY73674.1"/>
    </source>
</evidence>